<dbReference type="EMBL" id="GBBK01004718">
    <property type="protein sequence ID" value="JAC19764.1"/>
    <property type="molecule type" value="mRNA"/>
</dbReference>
<proteinExistence type="evidence at transcript level"/>
<accession>A0A023FFL5</accession>
<protein>
    <submittedName>
        <fullName evidence="2">Putative lipocalin-3 1</fullName>
    </submittedName>
</protein>
<dbReference type="AlphaFoldDB" id="A0A023FFL5"/>
<reference evidence="2" key="1">
    <citation type="submission" date="2014-03" db="EMBL/GenBank/DDBJ databases">
        <title>The sialotranscriptome of Amblyomma triste, Amblyomma parvum and Amblyomma cajennense ticks, uncovered by 454-based RNA-seq.</title>
        <authorList>
            <person name="Garcia G.R."/>
            <person name="Gardinassi L.G."/>
            <person name="Ribeiro J.M."/>
            <person name="Anatriello E."/>
            <person name="Ferreira B.R."/>
            <person name="Moreira H.N."/>
            <person name="Mafra C."/>
            <person name="Olegario M.M."/>
            <person name="Szabo P.J."/>
            <person name="Miranda-Santos I.K."/>
            <person name="Maruyama S.R."/>
        </authorList>
    </citation>
    <scope>NUCLEOTIDE SEQUENCE</scope>
    <source>
        <strain evidence="2">Uberlandia</strain>
        <tissue evidence="2">Salivary glands</tissue>
    </source>
</reference>
<keyword evidence="1" id="KW-0732">Signal</keyword>
<sequence>MGEKRSIAALLIVVLATAVQSGADDASGLADNRDIVKFLNTSGAIYSYSITTTQSTVLCKVDFAIKEEGTEVTFKRYTPDYSSRAKSLAVGAPKAAKFSLGTTTVKGTFYCTQVDCGGKFDAMDIAYRSGVEYKEAMEFQDTEGECGIFAVTAPMHLKAAVTLDLRVRSSGENKVKGEECLRQFKESDRSKKYENIAESLPEESVCKEKCEMHQCMGPHSL</sequence>
<organism evidence="2">
    <name type="scientific">Amblyomma cajennense</name>
    <name type="common">Cayenne tick</name>
    <name type="synonym">Acarus cajennensis</name>
    <dbReference type="NCBI Taxonomy" id="34607"/>
    <lineage>
        <taxon>Eukaryota</taxon>
        <taxon>Metazoa</taxon>
        <taxon>Ecdysozoa</taxon>
        <taxon>Arthropoda</taxon>
        <taxon>Chelicerata</taxon>
        <taxon>Arachnida</taxon>
        <taxon>Acari</taxon>
        <taxon>Parasitiformes</taxon>
        <taxon>Ixodida</taxon>
        <taxon>Ixodoidea</taxon>
        <taxon>Ixodidae</taxon>
        <taxon>Amblyomminae</taxon>
        <taxon>Amblyomma</taxon>
    </lineage>
</organism>
<name>A0A023FFL5_AMBCJ</name>
<evidence type="ECO:0000313" key="2">
    <source>
        <dbReference type="EMBL" id="JAC19764.1"/>
    </source>
</evidence>
<evidence type="ECO:0000256" key="1">
    <source>
        <dbReference type="SAM" id="SignalP"/>
    </source>
</evidence>
<feature type="chain" id="PRO_5001515414" evidence="1">
    <location>
        <begin position="24"/>
        <end position="221"/>
    </location>
</feature>
<feature type="signal peptide" evidence="1">
    <location>
        <begin position="1"/>
        <end position="23"/>
    </location>
</feature>